<comment type="caution">
    <text evidence="3">The sequence shown here is derived from an EMBL/GenBank/DDBJ whole genome shotgun (WGS) entry which is preliminary data.</text>
</comment>
<evidence type="ECO:0000256" key="1">
    <source>
        <dbReference type="SAM" id="MobiDB-lite"/>
    </source>
</evidence>
<name>A0A367WNY3_9PROT</name>
<feature type="signal peptide" evidence="2">
    <location>
        <begin position="1"/>
        <end position="31"/>
    </location>
</feature>
<proteinExistence type="predicted"/>
<dbReference type="EMBL" id="JPWI01000015">
    <property type="protein sequence ID" value="RCK43186.1"/>
    <property type="molecule type" value="Genomic_DNA"/>
</dbReference>
<sequence length="398" mass="44724">MTGVRNLCPLAINFGVRLLLLLCLMMSPASAEFIDQLGSGGTSSGGQVSNRSLFSPNEEQPIEIDLRQLQDALYDPDIRKPDDQMAKGVLVVDHEPYSPVEIKIRNLAQTFIYFPEDEVIDDVLLGDGSIFHVDFPRVDGSSEPTRKNVLVASLKEGQVGGDTNMTAIGRLREDGTRRTYLFILSGWSYNSETISDFFVFIRDKVRDDGTASSGLNKSTDFRRSSKNGNNVEKTPEYLREIPFDPMMISVDDYLPMRPENAPEAAVAKMMPRQIWNDGYWTYLEYDEIEADTMLWFAIRKVVDGVNSPVDFHRHPKKHNVIVVHSVGQNLYLRNGEDRVLCLIWLDSEAKKEVRRSSVVHPATAPASSSEMSPGKPFENVKETPFPQDSSSEVPRGEE</sequence>
<keyword evidence="2" id="KW-0732">Signal</keyword>
<protein>
    <recommendedName>
        <fullName evidence="5">Secreted protein</fullName>
    </recommendedName>
</protein>
<evidence type="ECO:0000313" key="4">
    <source>
        <dbReference type="Proteomes" id="UP000252255"/>
    </source>
</evidence>
<feature type="chain" id="PRO_5016827512" description="Secreted protein" evidence="2">
    <location>
        <begin position="32"/>
        <end position="398"/>
    </location>
</feature>
<feature type="region of interest" description="Disordered" evidence="1">
    <location>
        <begin position="353"/>
        <end position="398"/>
    </location>
</feature>
<accession>A0A367WNY3</accession>
<dbReference type="Gene3D" id="2.60.40.2500">
    <property type="match status" value="1"/>
</dbReference>
<reference evidence="3 4" key="1">
    <citation type="submission" date="2014-07" db="EMBL/GenBank/DDBJ databases">
        <title>Draft genome sequence of Thalassospira profundimaris PR54-5.</title>
        <authorList>
            <person name="Lai Q."/>
            <person name="Shao Z."/>
        </authorList>
    </citation>
    <scope>NUCLEOTIDE SEQUENCE [LARGE SCALE GENOMIC DNA]</scope>
    <source>
        <strain evidence="3 4">PR54-5</strain>
    </source>
</reference>
<dbReference type="Proteomes" id="UP000252255">
    <property type="component" value="Unassembled WGS sequence"/>
</dbReference>
<dbReference type="InterPro" id="IPR010258">
    <property type="entry name" value="Conjugal_tfr_TrbG/VirB9/CagX"/>
</dbReference>
<evidence type="ECO:0000256" key="2">
    <source>
        <dbReference type="SAM" id="SignalP"/>
    </source>
</evidence>
<feature type="region of interest" description="Disordered" evidence="1">
    <location>
        <begin position="210"/>
        <end position="234"/>
    </location>
</feature>
<dbReference type="InterPro" id="IPR038161">
    <property type="entry name" value="VirB9/CagX/TrbG_C_sf"/>
</dbReference>
<dbReference type="RefSeq" id="WP_114099651.1">
    <property type="nucleotide sequence ID" value="NZ_JPWI01000015.1"/>
</dbReference>
<organism evidence="3 4">
    <name type="scientific">Thalassospira profundimaris</name>
    <dbReference type="NCBI Taxonomy" id="502049"/>
    <lineage>
        <taxon>Bacteria</taxon>
        <taxon>Pseudomonadati</taxon>
        <taxon>Pseudomonadota</taxon>
        <taxon>Alphaproteobacteria</taxon>
        <taxon>Rhodospirillales</taxon>
        <taxon>Thalassospiraceae</taxon>
        <taxon>Thalassospira</taxon>
    </lineage>
</organism>
<dbReference type="OrthoDB" id="7360530at2"/>
<gene>
    <name evidence="3" type="ORF">TH30_19380</name>
</gene>
<evidence type="ECO:0000313" key="3">
    <source>
        <dbReference type="EMBL" id="RCK43186.1"/>
    </source>
</evidence>
<dbReference type="AlphaFoldDB" id="A0A367WNY3"/>
<evidence type="ECO:0008006" key="5">
    <source>
        <dbReference type="Google" id="ProtNLM"/>
    </source>
</evidence>
<dbReference type="Pfam" id="PF03524">
    <property type="entry name" value="CagX"/>
    <property type="match status" value="1"/>
</dbReference>